<dbReference type="EMBL" id="CT868531">
    <property type="protein sequence ID" value="CAK85060.1"/>
    <property type="molecule type" value="Genomic_DNA"/>
</dbReference>
<proteinExistence type="predicted"/>
<dbReference type="Proteomes" id="UP000000600">
    <property type="component" value="Unassembled WGS sequence"/>
</dbReference>
<organism evidence="1 2">
    <name type="scientific">Paramecium tetraurelia</name>
    <dbReference type="NCBI Taxonomy" id="5888"/>
    <lineage>
        <taxon>Eukaryota</taxon>
        <taxon>Sar</taxon>
        <taxon>Alveolata</taxon>
        <taxon>Ciliophora</taxon>
        <taxon>Intramacronucleata</taxon>
        <taxon>Oligohymenophorea</taxon>
        <taxon>Peniculida</taxon>
        <taxon>Parameciidae</taxon>
        <taxon>Paramecium</taxon>
    </lineage>
</organism>
<dbReference type="KEGG" id="ptm:GSPATT00039711001"/>
<dbReference type="InParanoid" id="A0DPU3"/>
<dbReference type="RefSeq" id="XP_001452457.1">
    <property type="nucleotide sequence ID" value="XM_001452420.1"/>
</dbReference>
<dbReference type="AlphaFoldDB" id="A0DPU3"/>
<sequence>MNYFKKVLSGSNVLCIQIVQIFSIYTSKQYRRMHFEQVINTRHPQTNTCQISTIKTVITRFTKVINIGSKYNLKLNSYIVFLSYYDYSIVDKISFSGEGNNTSPQEALVYQVKSGSQHLVHAEKNYDYHVMQVLYVVQELNTEAIKTCQIQQLKSIYKIMSLILKHSYGCHIIQKMTPNKNNFILVQQEIVVSLAEP</sequence>
<dbReference type="HOGENOM" id="CLU_1386558_0_0_1"/>
<evidence type="ECO:0000313" key="2">
    <source>
        <dbReference type="Proteomes" id="UP000000600"/>
    </source>
</evidence>
<reference evidence="1 2" key="1">
    <citation type="journal article" date="2006" name="Nature">
        <title>Global trends of whole-genome duplications revealed by the ciliate Paramecium tetraurelia.</title>
        <authorList>
            <consortium name="Genoscope"/>
            <person name="Aury J.-M."/>
            <person name="Jaillon O."/>
            <person name="Duret L."/>
            <person name="Noel B."/>
            <person name="Jubin C."/>
            <person name="Porcel B.M."/>
            <person name="Segurens B."/>
            <person name="Daubin V."/>
            <person name="Anthouard V."/>
            <person name="Aiach N."/>
            <person name="Arnaiz O."/>
            <person name="Billaut A."/>
            <person name="Beisson J."/>
            <person name="Blanc I."/>
            <person name="Bouhouche K."/>
            <person name="Camara F."/>
            <person name="Duharcourt S."/>
            <person name="Guigo R."/>
            <person name="Gogendeau D."/>
            <person name="Katinka M."/>
            <person name="Keller A.-M."/>
            <person name="Kissmehl R."/>
            <person name="Klotz C."/>
            <person name="Koll F."/>
            <person name="Le Moue A."/>
            <person name="Lepere C."/>
            <person name="Malinsky S."/>
            <person name="Nowacki M."/>
            <person name="Nowak J.K."/>
            <person name="Plattner H."/>
            <person name="Poulain J."/>
            <person name="Ruiz F."/>
            <person name="Serrano V."/>
            <person name="Zagulski M."/>
            <person name="Dessen P."/>
            <person name="Betermier M."/>
            <person name="Weissenbach J."/>
            <person name="Scarpelli C."/>
            <person name="Schachter V."/>
            <person name="Sperling L."/>
            <person name="Meyer E."/>
            <person name="Cohen J."/>
            <person name="Wincker P."/>
        </authorList>
    </citation>
    <scope>NUCLEOTIDE SEQUENCE [LARGE SCALE GENOMIC DNA]</scope>
    <source>
        <strain evidence="1 2">Stock d4-2</strain>
    </source>
</reference>
<dbReference type="GeneID" id="5038242"/>
<gene>
    <name evidence="1" type="ORF">GSPATT00039711001</name>
</gene>
<name>A0DPU3_PARTE</name>
<protein>
    <submittedName>
        <fullName evidence="1">Uncharacterized protein</fullName>
    </submittedName>
</protein>
<evidence type="ECO:0000313" key="1">
    <source>
        <dbReference type="EMBL" id="CAK85060.1"/>
    </source>
</evidence>
<keyword evidence="2" id="KW-1185">Reference proteome</keyword>
<accession>A0DPU3</accession>